<accession>A0A1Y1S1D0</accession>
<keyword evidence="2" id="KW-1185">Reference proteome</keyword>
<protein>
    <submittedName>
        <fullName evidence="1">Uncharacterized protein</fullName>
    </submittedName>
</protein>
<dbReference type="Proteomes" id="UP000192343">
    <property type="component" value="Unassembled WGS sequence"/>
</dbReference>
<reference evidence="1 2" key="1">
    <citation type="submission" date="2017-03" db="EMBL/GenBank/DDBJ databases">
        <title>Draft Genome sequence of Marispirochaeta sp. strain JC444.</title>
        <authorList>
            <person name="Shivani Y."/>
            <person name="Subhash Y."/>
            <person name="Sasikala C."/>
            <person name="Ramana C."/>
        </authorList>
    </citation>
    <scope>NUCLEOTIDE SEQUENCE [LARGE SCALE GENOMIC DNA]</scope>
    <source>
        <strain evidence="1 2">JC444</strain>
    </source>
</reference>
<dbReference type="RefSeq" id="WP_083048461.1">
    <property type="nucleotide sequence ID" value="NZ_CAXXQO010000002.1"/>
</dbReference>
<comment type="caution">
    <text evidence="1">The sequence shown here is derived from an EMBL/GenBank/DDBJ whole genome shotgun (WGS) entry which is preliminary data.</text>
</comment>
<evidence type="ECO:0000313" key="2">
    <source>
        <dbReference type="Proteomes" id="UP000192343"/>
    </source>
</evidence>
<dbReference type="OrthoDB" id="369408at2"/>
<sequence>MATKALDLFQAYAEDKLPRDGGYIVSSFFDQNSAYSKYEVVAYNGVKNIYLSEEGLTFQTDGNKLFVLVEPTNYPEKHVEPYVRKMAYQIPHRFNELEIFTAKNQTKVMVSKIPTMTYSSFTILRPTGINFSLLIFNTPDVLNTMEYFFTETINKEAGVPKSDAKKAAAYIVEGIKRFSIF</sequence>
<proteinExistence type="predicted"/>
<evidence type="ECO:0000313" key="1">
    <source>
        <dbReference type="EMBL" id="ORC37312.1"/>
    </source>
</evidence>
<dbReference type="AlphaFoldDB" id="A0A1Y1S1D0"/>
<organism evidence="1 2">
    <name type="scientific">Marispirochaeta aestuarii</name>
    <dbReference type="NCBI Taxonomy" id="1963862"/>
    <lineage>
        <taxon>Bacteria</taxon>
        <taxon>Pseudomonadati</taxon>
        <taxon>Spirochaetota</taxon>
        <taxon>Spirochaetia</taxon>
        <taxon>Spirochaetales</taxon>
        <taxon>Spirochaetaceae</taxon>
        <taxon>Marispirochaeta</taxon>
    </lineage>
</organism>
<name>A0A1Y1S1D0_9SPIO</name>
<gene>
    <name evidence="1" type="ORF">B4O97_03730</name>
</gene>
<dbReference type="EMBL" id="MWQY01000003">
    <property type="protein sequence ID" value="ORC37312.1"/>
    <property type="molecule type" value="Genomic_DNA"/>
</dbReference>
<dbReference type="STRING" id="1963862.B4O97_03730"/>